<sequence>MDNNDILIRLRYALDIKDTEMVEIFKIGGIELTIEKVRKMLIKAKDSCNLEDEVQDEIEENIICTNSELESFLNGFIIFKRGLQDQEPGQSEKPVLAIKNNQNVNNIMLKKLKIALSLTSEDMLDIFNDSGLNVTKGELSALFRKEGHKHYKECGDKYARNFLKGLALKNRK</sequence>
<accession>A0A136WCA7</accession>
<dbReference type="PANTHER" id="PTHR37805:SF1">
    <property type="entry name" value="CYTOPLASMIC PROTEIN"/>
    <property type="match status" value="1"/>
</dbReference>
<evidence type="ECO:0008006" key="3">
    <source>
        <dbReference type="Google" id="ProtNLM"/>
    </source>
</evidence>
<dbReference type="AlphaFoldDB" id="A0A136WCA7"/>
<keyword evidence="2" id="KW-1185">Reference proteome</keyword>
<dbReference type="InterPro" id="IPR009921">
    <property type="entry name" value="YehS-like"/>
</dbReference>
<evidence type="ECO:0000313" key="2">
    <source>
        <dbReference type="Proteomes" id="UP000070539"/>
    </source>
</evidence>
<dbReference type="EMBL" id="LRVM01000010">
    <property type="protein sequence ID" value="KXL52134.1"/>
    <property type="molecule type" value="Genomic_DNA"/>
</dbReference>
<proteinExistence type="predicted"/>
<reference evidence="1 2" key="1">
    <citation type="submission" date="2016-01" db="EMBL/GenBank/DDBJ databases">
        <title>Genome sequence of Clostridium neopropionicum X4, DSM-3847.</title>
        <authorList>
            <person name="Poehlein A."/>
            <person name="Beck M.H."/>
            <person name="Bengelsdorf F.R."/>
            <person name="Daniel R."/>
            <person name="Duerre P."/>
        </authorList>
    </citation>
    <scope>NUCLEOTIDE SEQUENCE [LARGE SCALE GENOMIC DNA]</scope>
    <source>
        <strain evidence="1 2">DSM-3847</strain>
    </source>
</reference>
<protein>
    <recommendedName>
        <fullName evidence="3">Cytoplasmic protein</fullName>
    </recommendedName>
</protein>
<dbReference type="OrthoDB" id="9788465at2"/>
<dbReference type="STRING" id="36847.CLNEO_24830"/>
<comment type="caution">
    <text evidence="1">The sequence shown here is derived from an EMBL/GenBank/DDBJ whole genome shotgun (WGS) entry which is preliminary data.</text>
</comment>
<dbReference type="PATRIC" id="fig|36847.3.peg.2904"/>
<gene>
    <name evidence="1" type="ORF">CLNEO_24830</name>
</gene>
<name>A0A136WCA7_9FIRM</name>
<dbReference type="Pfam" id="PF07308">
    <property type="entry name" value="DUF1456"/>
    <property type="match status" value="2"/>
</dbReference>
<organism evidence="1 2">
    <name type="scientific">Anaerotignum neopropionicum</name>
    <dbReference type="NCBI Taxonomy" id="36847"/>
    <lineage>
        <taxon>Bacteria</taxon>
        <taxon>Bacillati</taxon>
        <taxon>Bacillota</taxon>
        <taxon>Clostridia</taxon>
        <taxon>Lachnospirales</taxon>
        <taxon>Anaerotignaceae</taxon>
        <taxon>Anaerotignum</taxon>
    </lineage>
</organism>
<dbReference type="PANTHER" id="PTHR37805">
    <property type="entry name" value="CYTOPLASMIC PROTEIN-RELATED"/>
    <property type="match status" value="1"/>
</dbReference>
<dbReference type="Proteomes" id="UP000070539">
    <property type="component" value="Unassembled WGS sequence"/>
</dbReference>
<evidence type="ECO:0000313" key="1">
    <source>
        <dbReference type="EMBL" id="KXL52134.1"/>
    </source>
</evidence>
<dbReference type="RefSeq" id="WP_066089683.1">
    <property type="nucleotide sequence ID" value="NZ_LRVM01000010.1"/>
</dbReference>